<dbReference type="InterPro" id="IPR015915">
    <property type="entry name" value="Kelch-typ_b-propeller"/>
</dbReference>
<proteinExistence type="predicted"/>
<dbReference type="OrthoDB" id="191037at2759"/>
<keyword evidence="4" id="KW-1185">Reference proteome</keyword>
<gene>
    <name evidence="3" type="ORF">Bca52824_018725</name>
</gene>
<evidence type="ECO:0000256" key="2">
    <source>
        <dbReference type="ARBA" id="ARBA00022737"/>
    </source>
</evidence>
<keyword evidence="2" id="KW-0677">Repeat</keyword>
<keyword evidence="1" id="KW-0880">Kelch repeat</keyword>
<protein>
    <submittedName>
        <fullName evidence="3">Uncharacterized protein</fullName>
    </submittedName>
</protein>
<sequence length="434" mass="49854">MSKEEAKINREMQMLRKYQAPRKSESFDQTESRKLLIVGIKPNIPDLNEEPCYDLEEEEKTELTESFQTRAGLNTHDAGYVDPTLNYELKVEIFSRLSCFEHWKLQFLNKKCLQLLKSGDIFRVRKEQGLVKAYVIMHTGGRSSWQMFDKDFENFRRLPNVPSSDYTFFHSDKETISVGTQLIVIGTELEGTVVWRYELENHKWFRGPSMISPRVMYGSASWGSNAFFAGGIKMDDNMVPVVVSTVEKYNSDTKMWTMLNGMHKRRKFSSGCFLGGKFYVIGGRDENDENLTCGEIYDEANSSWELIPDMLKDITFMSSQSPPLIAVVEDNLYLLDSSLNELRVYDKNANIWKKLGFVPVNVNSAFGWGVAFKSIGDRLLLVGPSSSNSWDRRTVFYTCRPSPGAKDQHWKELKLSCNGVEFPQFIHNCSVMFA</sequence>
<dbReference type="PANTHER" id="PTHR46122">
    <property type="entry name" value="GALACTOSE OXIDASE/KELCH REPEAT PROTEIN-RELATED"/>
    <property type="match status" value="1"/>
</dbReference>
<evidence type="ECO:0000313" key="3">
    <source>
        <dbReference type="EMBL" id="KAG2315603.1"/>
    </source>
</evidence>
<dbReference type="GO" id="GO:0005829">
    <property type="term" value="C:cytosol"/>
    <property type="evidence" value="ECO:0007669"/>
    <property type="project" value="TreeGrafter"/>
</dbReference>
<dbReference type="Gene3D" id="2.120.10.80">
    <property type="entry name" value="Kelch-type beta propeller"/>
    <property type="match status" value="1"/>
</dbReference>
<comment type="caution">
    <text evidence="3">The sequence shown here is derived from an EMBL/GenBank/DDBJ whole genome shotgun (WGS) entry which is preliminary data.</text>
</comment>
<dbReference type="Proteomes" id="UP000886595">
    <property type="component" value="Unassembled WGS sequence"/>
</dbReference>
<evidence type="ECO:0000313" key="4">
    <source>
        <dbReference type="Proteomes" id="UP000886595"/>
    </source>
</evidence>
<accession>A0A8X7VPD8</accession>
<dbReference type="EMBL" id="JAAMPC010000004">
    <property type="protein sequence ID" value="KAG2315603.1"/>
    <property type="molecule type" value="Genomic_DNA"/>
</dbReference>
<name>A0A8X7VPD8_BRACI</name>
<evidence type="ECO:0000256" key="1">
    <source>
        <dbReference type="ARBA" id="ARBA00022441"/>
    </source>
</evidence>
<reference evidence="3 4" key="1">
    <citation type="submission" date="2020-02" db="EMBL/GenBank/DDBJ databases">
        <authorList>
            <person name="Ma Q."/>
            <person name="Huang Y."/>
            <person name="Song X."/>
            <person name="Pei D."/>
        </authorList>
    </citation>
    <scope>NUCLEOTIDE SEQUENCE [LARGE SCALE GENOMIC DNA]</scope>
    <source>
        <strain evidence="3">Sxm20200214</strain>
        <tissue evidence="3">Leaf</tissue>
    </source>
</reference>
<dbReference type="InterPro" id="IPR052439">
    <property type="entry name" value="F-box/Kelch-repeat"/>
</dbReference>
<dbReference type="SUPFAM" id="SSF117281">
    <property type="entry name" value="Kelch motif"/>
    <property type="match status" value="1"/>
</dbReference>
<dbReference type="GO" id="GO:0005634">
    <property type="term" value="C:nucleus"/>
    <property type="evidence" value="ECO:0007669"/>
    <property type="project" value="UniProtKB-ARBA"/>
</dbReference>
<dbReference type="InterPro" id="IPR006652">
    <property type="entry name" value="Kelch_1"/>
</dbReference>
<organism evidence="3 4">
    <name type="scientific">Brassica carinata</name>
    <name type="common">Ethiopian mustard</name>
    <name type="synonym">Abyssinian cabbage</name>
    <dbReference type="NCBI Taxonomy" id="52824"/>
    <lineage>
        <taxon>Eukaryota</taxon>
        <taxon>Viridiplantae</taxon>
        <taxon>Streptophyta</taxon>
        <taxon>Embryophyta</taxon>
        <taxon>Tracheophyta</taxon>
        <taxon>Spermatophyta</taxon>
        <taxon>Magnoliopsida</taxon>
        <taxon>eudicotyledons</taxon>
        <taxon>Gunneridae</taxon>
        <taxon>Pentapetalae</taxon>
        <taxon>rosids</taxon>
        <taxon>malvids</taxon>
        <taxon>Brassicales</taxon>
        <taxon>Brassicaceae</taxon>
        <taxon>Brassiceae</taxon>
        <taxon>Brassica</taxon>
    </lineage>
</organism>
<dbReference type="AlphaFoldDB" id="A0A8X7VPD8"/>
<dbReference type="PANTHER" id="PTHR46122:SF7">
    <property type="entry name" value="GALACTOSE OXIDASE_KELCH REPEAT SUPERFAMILY PROTEIN"/>
    <property type="match status" value="1"/>
</dbReference>
<dbReference type="Pfam" id="PF01344">
    <property type="entry name" value="Kelch_1"/>
    <property type="match status" value="1"/>
</dbReference>